<evidence type="ECO:0000313" key="4">
    <source>
        <dbReference type="Proteomes" id="UP000517712"/>
    </source>
</evidence>
<accession>A0A7W9FCF7</accession>
<reference evidence="3 4" key="1">
    <citation type="submission" date="2020-08" db="EMBL/GenBank/DDBJ databases">
        <title>Sequencing the genomes of 1000 actinobacteria strains.</title>
        <authorList>
            <person name="Klenk H.-P."/>
        </authorList>
    </citation>
    <scope>NUCLEOTIDE SEQUENCE [LARGE SCALE GENOMIC DNA]</scope>
    <source>
        <strain evidence="3 4">DSM 24823</strain>
    </source>
</reference>
<dbReference type="RefSeq" id="WP_184284233.1">
    <property type="nucleotide sequence ID" value="NZ_BAAAPG010000001.1"/>
</dbReference>
<dbReference type="Proteomes" id="UP000517712">
    <property type="component" value="Unassembled WGS sequence"/>
</dbReference>
<evidence type="ECO:0008006" key="5">
    <source>
        <dbReference type="Google" id="ProtNLM"/>
    </source>
</evidence>
<feature type="transmembrane region" description="Helical" evidence="2">
    <location>
        <begin position="42"/>
        <end position="64"/>
    </location>
</feature>
<evidence type="ECO:0000256" key="2">
    <source>
        <dbReference type="SAM" id="Phobius"/>
    </source>
</evidence>
<sequence>MAGRATKNSQRSRAEAERARLYAARLSWHEGRISRRTRDNTLAGFVAGLIIVGAIISQSVHAVVTAPAPTPSETVAPAPLQDPFATLFPTDPTAE</sequence>
<comment type="caution">
    <text evidence="3">The sequence shown here is derived from an EMBL/GenBank/DDBJ whole genome shotgun (WGS) entry which is preliminary data.</text>
</comment>
<protein>
    <recommendedName>
        <fullName evidence="5">Dioxygenase</fullName>
    </recommendedName>
</protein>
<feature type="region of interest" description="Disordered" evidence="1">
    <location>
        <begin position="68"/>
        <end position="95"/>
    </location>
</feature>
<dbReference type="AlphaFoldDB" id="A0A7W9FCF7"/>
<name>A0A7W9FCF7_9MICO</name>
<evidence type="ECO:0000313" key="3">
    <source>
        <dbReference type="EMBL" id="MBB5744160.1"/>
    </source>
</evidence>
<keyword evidence="2" id="KW-0812">Transmembrane</keyword>
<gene>
    <name evidence="3" type="ORF">HD600_002657</name>
</gene>
<organism evidence="3 4">
    <name type="scientific">Microbacterium ginsengiterrae</name>
    <dbReference type="NCBI Taxonomy" id="546115"/>
    <lineage>
        <taxon>Bacteria</taxon>
        <taxon>Bacillati</taxon>
        <taxon>Actinomycetota</taxon>
        <taxon>Actinomycetes</taxon>
        <taxon>Micrococcales</taxon>
        <taxon>Microbacteriaceae</taxon>
        <taxon>Microbacterium</taxon>
    </lineage>
</organism>
<evidence type="ECO:0000256" key="1">
    <source>
        <dbReference type="SAM" id="MobiDB-lite"/>
    </source>
</evidence>
<proteinExistence type="predicted"/>
<keyword evidence="4" id="KW-1185">Reference proteome</keyword>
<keyword evidence="2" id="KW-0472">Membrane</keyword>
<keyword evidence="2" id="KW-1133">Transmembrane helix</keyword>
<dbReference type="EMBL" id="JACHMU010000001">
    <property type="protein sequence ID" value="MBB5744160.1"/>
    <property type="molecule type" value="Genomic_DNA"/>
</dbReference>